<sequence>MRIDGSFSPRVPSPSRSAGLKHGDRWSKRLCALRDRMTYFRCVDRRPHSHVIVHIRSRSAISGPYTAGAFSERSKWTTASGSAGKTNHLCQ</sequence>
<name>A0ABD0KVI6_9CAEN</name>
<protein>
    <submittedName>
        <fullName evidence="2">Uncharacterized protein</fullName>
    </submittedName>
</protein>
<reference evidence="2 3" key="1">
    <citation type="journal article" date="2023" name="Sci. Data">
        <title>Genome assembly of the Korean intertidal mud-creeper Batillaria attramentaria.</title>
        <authorList>
            <person name="Patra A.K."/>
            <person name="Ho P.T."/>
            <person name="Jun S."/>
            <person name="Lee S.J."/>
            <person name="Kim Y."/>
            <person name="Won Y.J."/>
        </authorList>
    </citation>
    <scope>NUCLEOTIDE SEQUENCE [LARGE SCALE GENOMIC DNA]</scope>
    <source>
        <strain evidence="2">Wonlab-2016</strain>
    </source>
</reference>
<evidence type="ECO:0000313" key="3">
    <source>
        <dbReference type="Proteomes" id="UP001519460"/>
    </source>
</evidence>
<accession>A0ABD0KVI6</accession>
<evidence type="ECO:0000256" key="1">
    <source>
        <dbReference type="SAM" id="MobiDB-lite"/>
    </source>
</evidence>
<keyword evidence="3" id="KW-1185">Reference proteome</keyword>
<gene>
    <name evidence="2" type="ORF">BaRGS_00018024</name>
</gene>
<dbReference type="EMBL" id="JACVVK020000123">
    <property type="protein sequence ID" value="KAK7490795.1"/>
    <property type="molecule type" value="Genomic_DNA"/>
</dbReference>
<dbReference type="AlphaFoldDB" id="A0ABD0KVI6"/>
<evidence type="ECO:0000313" key="2">
    <source>
        <dbReference type="EMBL" id="KAK7490795.1"/>
    </source>
</evidence>
<organism evidence="2 3">
    <name type="scientific">Batillaria attramentaria</name>
    <dbReference type="NCBI Taxonomy" id="370345"/>
    <lineage>
        <taxon>Eukaryota</taxon>
        <taxon>Metazoa</taxon>
        <taxon>Spiralia</taxon>
        <taxon>Lophotrochozoa</taxon>
        <taxon>Mollusca</taxon>
        <taxon>Gastropoda</taxon>
        <taxon>Caenogastropoda</taxon>
        <taxon>Sorbeoconcha</taxon>
        <taxon>Cerithioidea</taxon>
        <taxon>Batillariidae</taxon>
        <taxon>Batillaria</taxon>
    </lineage>
</organism>
<comment type="caution">
    <text evidence="2">The sequence shown here is derived from an EMBL/GenBank/DDBJ whole genome shotgun (WGS) entry which is preliminary data.</text>
</comment>
<proteinExistence type="predicted"/>
<feature type="region of interest" description="Disordered" evidence="1">
    <location>
        <begin position="1"/>
        <end position="22"/>
    </location>
</feature>
<feature type="compositionally biased region" description="Low complexity" evidence="1">
    <location>
        <begin position="1"/>
        <end position="17"/>
    </location>
</feature>
<dbReference type="Proteomes" id="UP001519460">
    <property type="component" value="Unassembled WGS sequence"/>
</dbReference>